<gene>
    <name evidence="15" type="ORF">HYFRA_00006571</name>
</gene>
<dbReference type="OrthoDB" id="1470350at2759"/>
<dbReference type="GO" id="GO:1902181">
    <property type="term" value="P:verruculogen biosynthetic process"/>
    <property type="evidence" value="ECO:0007669"/>
    <property type="project" value="UniProtKB-ARBA"/>
</dbReference>
<dbReference type="Proteomes" id="UP000696280">
    <property type="component" value="Unassembled WGS sequence"/>
</dbReference>
<comment type="subcellular location">
    <subcellularLocation>
        <location evidence="2">Membrane</location>
    </subcellularLocation>
</comment>
<evidence type="ECO:0000256" key="12">
    <source>
        <dbReference type="PIRSR" id="PIRSR602401-1"/>
    </source>
</evidence>
<evidence type="ECO:0000256" key="13">
    <source>
        <dbReference type="RuleBase" id="RU000461"/>
    </source>
</evidence>
<evidence type="ECO:0000256" key="4">
    <source>
        <dbReference type="ARBA" id="ARBA00022617"/>
    </source>
</evidence>
<keyword evidence="6 12" id="KW-0479">Metal-binding</keyword>
<accession>A0A9N9KY92</accession>
<dbReference type="InterPro" id="IPR002401">
    <property type="entry name" value="Cyt_P450_E_grp-I"/>
</dbReference>
<dbReference type="PROSITE" id="PS00086">
    <property type="entry name" value="CYTOCHROME_P450"/>
    <property type="match status" value="1"/>
</dbReference>
<organism evidence="15 16">
    <name type="scientific">Hymenoscyphus fraxineus</name>
    <dbReference type="NCBI Taxonomy" id="746836"/>
    <lineage>
        <taxon>Eukaryota</taxon>
        <taxon>Fungi</taxon>
        <taxon>Dikarya</taxon>
        <taxon>Ascomycota</taxon>
        <taxon>Pezizomycotina</taxon>
        <taxon>Leotiomycetes</taxon>
        <taxon>Helotiales</taxon>
        <taxon>Helotiaceae</taxon>
        <taxon>Hymenoscyphus</taxon>
    </lineage>
</organism>
<evidence type="ECO:0000256" key="9">
    <source>
        <dbReference type="ARBA" id="ARBA00023004"/>
    </source>
</evidence>
<evidence type="ECO:0000256" key="5">
    <source>
        <dbReference type="ARBA" id="ARBA00022692"/>
    </source>
</evidence>
<evidence type="ECO:0000256" key="2">
    <source>
        <dbReference type="ARBA" id="ARBA00004370"/>
    </source>
</evidence>
<evidence type="ECO:0000256" key="8">
    <source>
        <dbReference type="ARBA" id="ARBA00023002"/>
    </source>
</evidence>
<evidence type="ECO:0000256" key="6">
    <source>
        <dbReference type="ARBA" id="ARBA00022723"/>
    </source>
</evidence>
<dbReference type="AlphaFoldDB" id="A0A9N9KY92"/>
<evidence type="ECO:0000256" key="1">
    <source>
        <dbReference type="ARBA" id="ARBA00001971"/>
    </source>
</evidence>
<dbReference type="GO" id="GO:0020037">
    <property type="term" value="F:heme binding"/>
    <property type="evidence" value="ECO:0007669"/>
    <property type="project" value="InterPro"/>
</dbReference>
<evidence type="ECO:0008006" key="17">
    <source>
        <dbReference type="Google" id="ProtNLM"/>
    </source>
</evidence>
<dbReference type="InterPro" id="IPR036396">
    <property type="entry name" value="Cyt_P450_sf"/>
</dbReference>
<dbReference type="FunFam" id="1.10.630.10:FF:000063">
    <property type="entry name" value="Cytochrome P450 monooxygenase"/>
    <property type="match status" value="1"/>
</dbReference>
<dbReference type="Pfam" id="PF00067">
    <property type="entry name" value="p450"/>
    <property type="match status" value="1"/>
</dbReference>
<keyword evidence="5 14" id="KW-0812">Transmembrane</keyword>
<dbReference type="InterPro" id="IPR017972">
    <property type="entry name" value="Cyt_P450_CS"/>
</dbReference>
<proteinExistence type="inferred from homology"/>
<comment type="cofactor">
    <cofactor evidence="1 12">
        <name>heme</name>
        <dbReference type="ChEBI" id="CHEBI:30413"/>
    </cofactor>
</comment>
<dbReference type="PRINTS" id="PR00463">
    <property type="entry name" value="EP450I"/>
</dbReference>
<dbReference type="CDD" id="cd11061">
    <property type="entry name" value="CYP67-like"/>
    <property type="match status" value="1"/>
</dbReference>
<comment type="caution">
    <text evidence="15">The sequence shown here is derived from an EMBL/GenBank/DDBJ whole genome shotgun (WGS) entry which is preliminary data.</text>
</comment>
<protein>
    <recommendedName>
        <fullName evidence="17">Cytochrome P450</fullName>
    </recommendedName>
</protein>
<evidence type="ECO:0000256" key="14">
    <source>
        <dbReference type="SAM" id="Phobius"/>
    </source>
</evidence>
<dbReference type="EMBL" id="CAJVRL010000052">
    <property type="protein sequence ID" value="CAG8953682.1"/>
    <property type="molecule type" value="Genomic_DNA"/>
</dbReference>
<dbReference type="PANTHER" id="PTHR24305">
    <property type="entry name" value="CYTOCHROME P450"/>
    <property type="match status" value="1"/>
</dbReference>
<evidence type="ECO:0000256" key="7">
    <source>
        <dbReference type="ARBA" id="ARBA00022989"/>
    </source>
</evidence>
<evidence type="ECO:0000313" key="16">
    <source>
        <dbReference type="Proteomes" id="UP000696280"/>
    </source>
</evidence>
<evidence type="ECO:0000313" key="15">
    <source>
        <dbReference type="EMBL" id="CAG8953682.1"/>
    </source>
</evidence>
<keyword evidence="7 14" id="KW-1133">Transmembrane helix</keyword>
<evidence type="ECO:0000256" key="11">
    <source>
        <dbReference type="ARBA" id="ARBA00023136"/>
    </source>
</evidence>
<dbReference type="PANTHER" id="PTHR24305:SF237">
    <property type="entry name" value="CYTOCHROME P450 MONOOXYGENASE ATNE-RELATED"/>
    <property type="match status" value="1"/>
</dbReference>
<dbReference type="Gene3D" id="1.10.630.10">
    <property type="entry name" value="Cytochrome P450"/>
    <property type="match status" value="1"/>
</dbReference>
<keyword evidence="9 12" id="KW-0408">Iron</keyword>
<dbReference type="GO" id="GO:0016020">
    <property type="term" value="C:membrane"/>
    <property type="evidence" value="ECO:0007669"/>
    <property type="project" value="UniProtKB-SubCell"/>
</dbReference>
<feature type="binding site" description="axial binding residue" evidence="12">
    <location>
        <position position="451"/>
    </location>
    <ligand>
        <name>heme</name>
        <dbReference type="ChEBI" id="CHEBI:30413"/>
    </ligand>
    <ligandPart>
        <name>Fe</name>
        <dbReference type="ChEBI" id="CHEBI:18248"/>
    </ligandPart>
</feature>
<dbReference type="GO" id="GO:0004497">
    <property type="term" value="F:monooxygenase activity"/>
    <property type="evidence" value="ECO:0007669"/>
    <property type="project" value="UniProtKB-KW"/>
</dbReference>
<feature type="transmembrane region" description="Helical" evidence="14">
    <location>
        <begin position="12"/>
        <end position="31"/>
    </location>
</feature>
<dbReference type="SUPFAM" id="SSF48264">
    <property type="entry name" value="Cytochrome P450"/>
    <property type="match status" value="1"/>
</dbReference>
<evidence type="ECO:0000256" key="3">
    <source>
        <dbReference type="ARBA" id="ARBA00010617"/>
    </source>
</evidence>
<keyword evidence="8 13" id="KW-0560">Oxidoreductase</keyword>
<dbReference type="InterPro" id="IPR001128">
    <property type="entry name" value="Cyt_P450"/>
</dbReference>
<name>A0A9N9KY92_9HELO</name>
<keyword evidence="16" id="KW-1185">Reference proteome</keyword>
<dbReference type="PRINTS" id="PR00385">
    <property type="entry name" value="P450"/>
</dbReference>
<sequence>MFSNPADFARAFVLGCIAVLFYGVAIAIYRLTFHPLAKYPGPFLAKISGIDNVWWAWKGKRYTNFLKCHEKYGPIYRYGPNLLSFNTSSALADIYGPKSNVQKAKFYNAFVQGPPNVFNGIEKKAHTTKRRLISPAFSERALRSFEDSFLENIQKWCSLLKEKGAKETLNMADMSIYLSFDVMGALAFGKPFNMIGGENRGIVGLIESSTLASNCSGSMVSLHNTWFSNLLLRRGNHGQRKEELAQYTMEQAAERSKAGVLSDRKDFFHYLLDAKDSETGEILTLSSLTQEGITFIIAGSDTASTTLAGTFFYLARNPDVRAIVREEVRNEFESVEDIRVGPKLNNCVYLRACIEETLRITPPVPGALPREVLRGGTMIDGHHIPAGVDVSVAHFAIMHNPQYYSEPFRYKPERWIMKDDTNERKKRGVSRAEVEKAQSAFCAFSIGPRSCIGKNMAYMELTLALARVLFLFDFDSGGELGEGKFEGEDIWDIQDQFIALKEGPMIKFTERTY</sequence>
<reference evidence="15" key="1">
    <citation type="submission" date="2021-07" db="EMBL/GenBank/DDBJ databases">
        <authorList>
            <person name="Durling M."/>
        </authorList>
    </citation>
    <scope>NUCLEOTIDE SEQUENCE</scope>
</reference>
<keyword evidence="11 14" id="KW-0472">Membrane</keyword>
<comment type="similarity">
    <text evidence="3 13">Belongs to the cytochrome P450 family.</text>
</comment>
<dbReference type="GO" id="GO:0016705">
    <property type="term" value="F:oxidoreductase activity, acting on paired donors, with incorporation or reduction of molecular oxygen"/>
    <property type="evidence" value="ECO:0007669"/>
    <property type="project" value="InterPro"/>
</dbReference>
<dbReference type="InterPro" id="IPR050121">
    <property type="entry name" value="Cytochrome_P450_monoxygenase"/>
</dbReference>
<dbReference type="GO" id="GO:0005506">
    <property type="term" value="F:iron ion binding"/>
    <property type="evidence" value="ECO:0007669"/>
    <property type="project" value="InterPro"/>
</dbReference>
<evidence type="ECO:0000256" key="10">
    <source>
        <dbReference type="ARBA" id="ARBA00023033"/>
    </source>
</evidence>
<keyword evidence="10 13" id="KW-0503">Monooxygenase</keyword>
<keyword evidence="4 12" id="KW-0349">Heme</keyword>